<organism evidence="3 4">
    <name type="scientific">Linnemannia hyalina</name>
    <dbReference type="NCBI Taxonomy" id="64524"/>
    <lineage>
        <taxon>Eukaryota</taxon>
        <taxon>Fungi</taxon>
        <taxon>Fungi incertae sedis</taxon>
        <taxon>Mucoromycota</taxon>
        <taxon>Mortierellomycotina</taxon>
        <taxon>Mortierellomycetes</taxon>
        <taxon>Mortierellales</taxon>
        <taxon>Mortierellaceae</taxon>
        <taxon>Linnemannia</taxon>
    </lineage>
</organism>
<feature type="compositionally biased region" description="Basic and acidic residues" evidence="1">
    <location>
        <begin position="7"/>
        <end position="36"/>
    </location>
</feature>
<dbReference type="Gene3D" id="1.20.1280.50">
    <property type="match status" value="1"/>
</dbReference>
<dbReference type="Gene3D" id="3.80.10.10">
    <property type="entry name" value="Ribonuclease Inhibitor"/>
    <property type="match status" value="1"/>
</dbReference>
<dbReference type="EMBL" id="JAHRHY010000009">
    <property type="protein sequence ID" value="KAG9066631.1"/>
    <property type="molecule type" value="Genomic_DNA"/>
</dbReference>
<evidence type="ECO:0000256" key="1">
    <source>
        <dbReference type="SAM" id="MobiDB-lite"/>
    </source>
</evidence>
<feature type="compositionally biased region" description="Acidic residues" evidence="1">
    <location>
        <begin position="204"/>
        <end position="223"/>
    </location>
</feature>
<dbReference type="InterPro" id="IPR032675">
    <property type="entry name" value="LRR_dom_sf"/>
</dbReference>
<gene>
    <name evidence="3" type="ORF">KI688_012539</name>
</gene>
<feature type="region of interest" description="Disordered" evidence="1">
    <location>
        <begin position="825"/>
        <end position="855"/>
    </location>
</feature>
<feature type="compositionally biased region" description="Acidic residues" evidence="1">
    <location>
        <begin position="584"/>
        <end position="604"/>
    </location>
</feature>
<protein>
    <recommendedName>
        <fullName evidence="2">F-box domain-containing protein</fullName>
    </recommendedName>
</protein>
<feature type="compositionally biased region" description="Low complexity" evidence="1">
    <location>
        <begin position="167"/>
        <end position="186"/>
    </location>
</feature>
<feature type="compositionally biased region" description="Polar residues" evidence="1">
    <location>
        <begin position="833"/>
        <end position="855"/>
    </location>
</feature>
<dbReference type="CDD" id="cd09917">
    <property type="entry name" value="F-box_SF"/>
    <property type="match status" value="1"/>
</dbReference>
<feature type="region of interest" description="Disordered" evidence="1">
    <location>
        <begin position="349"/>
        <end position="369"/>
    </location>
</feature>
<dbReference type="OrthoDB" id="2419573at2759"/>
<dbReference type="Pfam" id="PF12937">
    <property type="entry name" value="F-box-like"/>
    <property type="match status" value="1"/>
</dbReference>
<evidence type="ECO:0000313" key="4">
    <source>
        <dbReference type="Proteomes" id="UP000707451"/>
    </source>
</evidence>
<dbReference type="PANTHER" id="PTHR16134">
    <property type="entry name" value="F-BOX/TPR REPEAT PROTEIN POF3"/>
    <property type="match status" value="1"/>
</dbReference>
<name>A0A9P7XVR3_9FUNG</name>
<sequence>MAALASNRDEGGALGSLDEHQLAEDSRETNSNHTTEHAASSSDTVHAKRKVLLHDHHPRTQPPAKRQTRAALASNSSSSAQAPAPIAPAHTQSATVAALQAYALATASRSYASQPSAHTHIAPAPVPASASPRAVASVISPPSPPIPKTIAAAQKPPAVSTAPMSIPASQLTPQPTPTSSTAVVPAQKPPAITANKSQTRHLQEEEEDDDEDDEEDDDDEVDDSLLGWCRGRRYKDKDYITPQKVLAYVKSMISPGFQLDRLNPPLHVPALNGETEKYLPSWTTVHMNILSIQVLYMRQCERDKTAPDANVINHAKLKSLLYDYRKRSAPHDPTSKYILDPRLFQPRVEGSTGYSSSVPQQPGNDIGTPLSLSPPIDHKNIGQGNGNTAFVNGNANSNGHSGGNSTLGHLTHIPNAHGPYNPPDSSPQYCMHTALATMEMEMFMSSLRNDVMAAVNQSVEHSRASQTAIEDLGGRMDKMEQSARKSMMDIADTGLSDMELRDLELYYRRRATQLRQSRLDRKKGQGTTGMGTNTSTQKKTDRQLREERERRQEMHPHQHSNSYPSHPRRSQSAEFYHPDGHSDGDDDNDGEEDQFYDMLPEDETPAGNGYAYHSDADMEGGDGYESEVKPSVDKSTRTKLEKTKVDKVTMLNEDDYDLLPRKNATRRSFTAGSKVTSGQPKCDLFTTKELNFLADDIAGHYNQIEEKKTEESFKEAELLPRNAGLVQLWNEMFSAVEKQPSLWGMNVYANGWHLKLEMKVKQRVALKKKIIASVLAKIQAEMEYAASARIPASKTPSLKEMVKNALIAVELEIRRDGSINAYHDRIKRREQEQQPTRAISTNRLQSQEQDQDGSSNVQRALRIPEIVIEICHHLTVSDLTSCLFVCKLWNTVAQHHLWRSVFIYQKSEDFLVSLQPGQREAIRQNAQSIKTLGLVQHETVLVGCETCTQLEEVYFFGLLDKNQVSERVLMAAHAEEDEDVQEVVAVVEGSEEEEAIEDQIDEPSALDLIVQNPRLQKIHLFDIEVLARLWTPTRLRLLRQHPNLRSITMMFANYVYDLYIIRKIVAHCPDTVQELKITTFGGAILQSSAGEESMHDTMVNQWRPLPQMRELTIEMCLYPCEATVLLPLLRCCPNLKRLRLSTMYVGDMDALMSVLMQESLRGSVTQLELPNTLQDPEFAVQFMEGYRGLRSLTMRVSVGYERVLAGMIQHLGSTLEHIRLMESTVTISSQQYVAGVDSILEGCRRLKTLKVDAWRNYTPGTGVAMDRLLGSTEWACKETLEELAVRIDNPREDLDHWSYERGVMLVGRLFERLQGLPKLRKVEFLWGGLWKAIPLAKGLEGIRAASLRGSKMTLADVEWMGLHWE</sequence>
<dbReference type="SUPFAM" id="SSF81383">
    <property type="entry name" value="F-box domain"/>
    <property type="match status" value="1"/>
</dbReference>
<accession>A0A9P7XVR3</accession>
<feature type="compositionally biased region" description="Low complexity" evidence="1">
    <location>
        <begin position="70"/>
        <end position="88"/>
    </location>
</feature>
<feature type="region of interest" description="Disordered" evidence="1">
    <location>
        <begin position="516"/>
        <end position="637"/>
    </location>
</feature>
<dbReference type="InterPro" id="IPR001810">
    <property type="entry name" value="F-box_dom"/>
</dbReference>
<feature type="compositionally biased region" description="Polar residues" evidence="1">
    <location>
        <begin position="352"/>
        <end position="363"/>
    </location>
</feature>
<feature type="domain" description="F-box" evidence="2">
    <location>
        <begin position="864"/>
        <end position="903"/>
    </location>
</feature>
<comment type="caution">
    <text evidence="3">The sequence shown here is derived from an EMBL/GenBank/DDBJ whole genome shotgun (WGS) entry which is preliminary data.</text>
</comment>
<dbReference type="Proteomes" id="UP000707451">
    <property type="component" value="Unassembled WGS sequence"/>
</dbReference>
<proteinExistence type="predicted"/>
<evidence type="ECO:0000259" key="2">
    <source>
        <dbReference type="Pfam" id="PF12937"/>
    </source>
</evidence>
<evidence type="ECO:0000313" key="3">
    <source>
        <dbReference type="EMBL" id="KAG9066631.1"/>
    </source>
</evidence>
<keyword evidence="4" id="KW-1185">Reference proteome</keyword>
<dbReference type="SUPFAM" id="SSF52047">
    <property type="entry name" value="RNI-like"/>
    <property type="match status" value="1"/>
</dbReference>
<feature type="compositionally biased region" description="Basic and acidic residues" evidence="1">
    <location>
        <begin position="626"/>
        <end position="637"/>
    </location>
</feature>
<reference evidence="3" key="1">
    <citation type="submission" date="2021-06" db="EMBL/GenBank/DDBJ databases">
        <title>Genome Sequence of Mortierella hyaline Strain SCG-10, a Cold-Adapted, Nitrate-Reducing Fungus Isolated from Soil in Minnesota, USA.</title>
        <authorList>
            <person name="Aldossari N."/>
        </authorList>
    </citation>
    <scope>NUCLEOTIDE SEQUENCE</scope>
    <source>
        <strain evidence="3">SCG-10</strain>
    </source>
</reference>
<dbReference type="InterPro" id="IPR036047">
    <property type="entry name" value="F-box-like_dom_sf"/>
</dbReference>
<feature type="region of interest" description="Disordered" evidence="1">
    <location>
        <begin position="1"/>
        <end position="88"/>
    </location>
</feature>
<feature type="compositionally biased region" description="Basic residues" evidence="1">
    <location>
        <begin position="47"/>
        <end position="59"/>
    </location>
</feature>
<feature type="region of interest" description="Disordered" evidence="1">
    <location>
        <begin position="146"/>
        <end position="223"/>
    </location>
</feature>
<feature type="compositionally biased region" description="Basic and acidic residues" evidence="1">
    <location>
        <begin position="538"/>
        <end position="556"/>
    </location>
</feature>
<dbReference type="PANTHER" id="PTHR16134:SF119">
    <property type="entry name" value="AT02038P-RELATED"/>
    <property type="match status" value="1"/>
</dbReference>